<dbReference type="OrthoDB" id="417697at2759"/>
<dbReference type="SUPFAM" id="SSF53335">
    <property type="entry name" value="S-adenosyl-L-methionine-dependent methyltransferases"/>
    <property type="match status" value="1"/>
</dbReference>
<dbReference type="RefSeq" id="XP_033659501.1">
    <property type="nucleotide sequence ID" value="XM_033810289.1"/>
</dbReference>
<evidence type="ECO:0000313" key="3">
    <source>
        <dbReference type="Proteomes" id="UP000799537"/>
    </source>
</evidence>
<dbReference type="EMBL" id="ML993654">
    <property type="protein sequence ID" value="KAF2158612.1"/>
    <property type="molecule type" value="Genomic_DNA"/>
</dbReference>
<dbReference type="InterPro" id="IPR029063">
    <property type="entry name" value="SAM-dependent_MTases_sf"/>
</dbReference>
<dbReference type="PANTHER" id="PTHR43591">
    <property type="entry name" value="METHYLTRANSFERASE"/>
    <property type="match status" value="1"/>
</dbReference>
<dbReference type="AlphaFoldDB" id="A0A6A6BYG8"/>
<feature type="non-terminal residue" evidence="2">
    <location>
        <position position="1"/>
    </location>
</feature>
<dbReference type="Gene3D" id="3.40.50.150">
    <property type="entry name" value="Vaccinia Virus protein VP39"/>
    <property type="match status" value="1"/>
</dbReference>
<protein>
    <recommendedName>
        <fullName evidence="1">Methyltransferase domain-containing protein</fullName>
    </recommendedName>
</protein>
<organism evidence="2 3">
    <name type="scientific">Zasmidium cellare ATCC 36951</name>
    <dbReference type="NCBI Taxonomy" id="1080233"/>
    <lineage>
        <taxon>Eukaryota</taxon>
        <taxon>Fungi</taxon>
        <taxon>Dikarya</taxon>
        <taxon>Ascomycota</taxon>
        <taxon>Pezizomycotina</taxon>
        <taxon>Dothideomycetes</taxon>
        <taxon>Dothideomycetidae</taxon>
        <taxon>Mycosphaerellales</taxon>
        <taxon>Mycosphaerellaceae</taxon>
        <taxon>Zasmidium</taxon>
    </lineage>
</organism>
<reference evidence="2" key="1">
    <citation type="journal article" date="2020" name="Stud. Mycol.">
        <title>101 Dothideomycetes genomes: a test case for predicting lifestyles and emergence of pathogens.</title>
        <authorList>
            <person name="Haridas S."/>
            <person name="Albert R."/>
            <person name="Binder M."/>
            <person name="Bloem J."/>
            <person name="Labutti K."/>
            <person name="Salamov A."/>
            <person name="Andreopoulos B."/>
            <person name="Baker S."/>
            <person name="Barry K."/>
            <person name="Bills G."/>
            <person name="Bluhm B."/>
            <person name="Cannon C."/>
            <person name="Castanera R."/>
            <person name="Culley D."/>
            <person name="Daum C."/>
            <person name="Ezra D."/>
            <person name="Gonzalez J."/>
            <person name="Henrissat B."/>
            <person name="Kuo A."/>
            <person name="Liang C."/>
            <person name="Lipzen A."/>
            <person name="Lutzoni F."/>
            <person name="Magnuson J."/>
            <person name="Mondo S."/>
            <person name="Nolan M."/>
            <person name="Ohm R."/>
            <person name="Pangilinan J."/>
            <person name="Park H.-J."/>
            <person name="Ramirez L."/>
            <person name="Alfaro M."/>
            <person name="Sun H."/>
            <person name="Tritt A."/>
            <person name="Yoshinaga Y."/>
            <person name="Zwiers L.-H."/>
            <person name="Turgeon B."/>
            <person name="Goodwin S."/>
            <person name="Spatafora J."/>
            <person name="Crous P."/>
            <person name="Grigoriev I."/>
        </authorList>
    </citation>
    <scope>NUCLEOTIDE SEQUENCE</scope>
    <source>
        <strain evidence="2">ATCC 36951</strain>
    </source>
</reference>
<dbReference type="InterPro" id="IPR041698">
    <property type="entry name" value="Methyltransf_25"/>
</dbReference>
<feature type="non-terminal residue" evidence="2">
    <location>
        <position position="139"/>
    </location>
</feature>
<dbReference type="CDD" id="cd02440">
    <property type="entry name" value="AdoMet_MTases"/>
    <property type="match status" value="1"/>
</dbReference>
<feature type="domain" description="Methyltransferase" evidence="1">
    <location>
        <begin position="41"/>
        <end position="135"/>
    </location>
</feature>
<sequence>YIISRDANEAERLEVQHNCMISCQGYYLHPDVIPSNTAPRIADLATGTAIWLRELAPAYPQAELHGFDISDKMFPEIDRRPSNVKLHVADIKKPFDDEWLGYFDIVNVRLIQAAMRVEEWGPLVCNISTLLKPGGWLQW</sequence>
<accession>A0A6A6BYG8</accession>
<name>A0A6A6BYG8_ZASCE</name>
<dbReference type="Proteomes" id="UP000799537">
    <property type="component" value="Unassembled WGS sequence"/>
</dbReference>
<dbReference type="GeneID" id="54563561"/>
<evidence type="ECO:0000313" key="2">
    <source>
        <dbReference type="EMBL" id="KAF2158612.1"/>
    </source>
</evidence>
<dbReference type="PANTHER" id="PTHR43591:SF110">
    <property type="entry name" value="RHODANESE DOMAIN-CONTAINING PROTEIN"/>
    <property type="match status" value="1"/>
</dbReference>
<proteinExistence type="predicted"/>
<evidence type="ECO:0000259" key="1">
    <source>
        <dbReference type="Pfam" id="PF13649"/>
    </source>
</evidence>
<keyword evidence="3" id="KW-1185">Reference proteome</keyword>
<dbReference type="Pfam" id="PF13649">
    <property type="entry name" value="Methyltransf_25"/>
    <property type="match status" value="1"/>
</dbReference>
<gene>
    <name evidence="2" type="ORF">M409DRAFT_33373</name>
</gene>